<dbReference type="EMBL" id="FQWS01000001">
    <property type="protein sequence ID" value="SHG63699.1"/>
    <property type="molecule type" value="Genomic_DNA"/>
</dbReference>
<feature type="transmembrane region" description="Helical" evidence="1">
    <location>
        <begin position="7"/>
        <end position="29"/>
    </location>
</feature>
<evidence type="ECO:0000313" key="3">
    <source>
        <dbReference type="Proteomes" id="UP000184522"/>
    </source>
</evidence>
<proteinExistence type="predicted"/>
<name>A0A1M5LGA6_9FLAO</name>
<dbReference type="RefSeq" id="WP_317048451.1">
    <property type="nucleotide sequence ID" value="NZ_FQWS01000001.1"/>
</dbReference>
<evidence type="ECO:0000256" key="1">
    <source>
        <dbReference type="SAM" id="Phobius"/>
    </source>
</evidence>
<keyword evidence="1" id="KW-1133">Transmembrane helix</keyword>
<keyword evidence="1" id="KW-0472">Membrane</keyword>
<dbReference type="STRING" id="1089305.SAMN05444148_0604"/>
<evidence type="ECO:0000313" key="2">
    <source>
        <dbReference type="EMBL" id="SHG63699.1"/>
    </source>
</evidence>
<reference evidence="3" key="1">
    <citation type="submission" date="2016-11" db="EMBL/GenBank/DDBJ databases">
        <authorList>
            <person name="Varghese N."/>
            <person name="Submissions S."/>
        </authorList>
    </citation>
    <scope>NUCLEOTIDE SEQUENCE [LARGE SCALE GENOMIC DNA]</scope>
    <source>
        <strain evidence="3">DSM 25330</strain>
    </source>
</reference>
<feature type="transmembrane region" description="Helical" evidence="1">
    <location>
        <begin position="35"/>
        <end position="51"/>
    </location>
</feature>
<dbReference type="Proteomes" id="UP000184522">
    <property type="component" value="Unassembled WGS sequence"/>
</dbReference>
<sequence>MIKALKIFQYAYIIFAVLFAWDAISNWSLDRSRSYISLLFAALAVFMFFFRKRFRKKFEDRNNQK</sequence>
<dbReference type="AlphaFoldDB" id="A0A1M5LGA6"/>
<accession>A0A1M5LGA6</accession>
<protein>
    <submittedName>
        <fullName evidence="2">Uncharacterized protein</fullName>
    </submittedName>
</protein>
<organism evidence="2 3">
    <name type="scientific">Winogradskyella jejuensis</name>
    <dbReference type="NCBI Taxonomy" id="1089305"/>
    <lineage>
        <taxon>Bacteria</taxon>
        <taxon>Pseudomonadati</taxon>
        <taxon>Bacteroidota</taxon>
        <taxon>Flavobacteriia</taxon>
        <taxon>Flavobacteriales</taxon>
        <taxon>Flavobacteriaceae</taxon>
        <taxon>Winogradskyella</taxon>
    </lineage>
</organism>
<gene>
    <name evidence="2" type="ORF">SAMN05444148_0604</name>
</gene>
<keyword evidence="3" id="KW-1185">Reference proteome</keyword>
<keyword evidence="1" id="KW-0812">Transmembrane</keyword>